<keyword evidence="1" id="KW-0472">Membrane</keyword>
<keyword evidence="1" id="KW-1133">Transmembrane helix</keyword>
<protein>
    <submittedName>
        <fullName evidence="2">General L-amino acid transport system permease protein</fullName>
    </submittedName>
</protein>
<sequence>MTIAHTPHPDLPPPLTSVGVVGWLRRNLFSTPLNTLLTLGAFYLLYRVLPPMINWTLLDADWAGTGREACSGEGACWVFVRLRFLHFMVGFYPESELWRPVATFGLAGLLLLYLLIKNLPHKAGLPDLPCLFFHLSPFSSFTAGCSDCLWWRRINGAG</sequence>
<feature type="transmembrane region" description="Helical" evidence="1">
    <location>
        <begin position="97"/>
        <end position="116"/>
    </location>
</feature>
<keyword evidence="1" id="KW-0812">Transmembrane</keyword>
<evidence type="ECO:0000313" key="2">
    <source>
        <dbReference type="EMBL" id="RWX45001.1"/>
    </source>
</evidence>
<evidence type="ECO:0000313" key="3">
    <source>
        <dbReference type="Proteomes" id="UP000287853"/>
    </source>
</evidence>
<comment type="caution">
    <text evidence="2">The sequence shown here is derived from an EMBL/GenBank/DDBJ whole genome shotgun (WGS) entry which is preliminary data.</text>
</comment>
<accession>A0A3S3QXL4</accession>
<keyword evidence="3" id="KW-1185">Reference proteome</keyword>
<proteinExistence type="predicted"/>
<name>A0A3S3QXL4_9BACT</name>
<gene>
    <name evidence="2" type="ORF">H206_01176</name>
</gene>
<reference evidence="2 3" key="1">
    <citation type="submission" date="2017-01" db="EMBL/GenBank/DDBJ databases">
        <title>The cable genome- insights into the physiology and evolution of filamentous bacteria capable of sulfide oxidation via long distance electron transfer.</title>
        <authorList>
            <person name="Schreiber L."/>
            <person name="Bjerg J.T."/>
            <person name="Boggild A."/>
            <person name="Van De Vossenberg J."/>
            <person name="Meysman F."/>
            <person name="Nielsen L.P."/>
            <person name="Schramm A."/>
            <person name="Kjeldsen K.U."/>
        </authorList>
    </citation>
    <scope>NUCLEOTIDE SEQUENCE [LARGE SCALE GENOMIC DNA]</scope>
    <source>
        <strain evidence="2">MCF</strain>
    </source>
</reference>
<organism evidence="2 3">
    <name type="scientific">Candidatus Electrothrix aarhusensis</name>
    <dbReference type="NCBI Taxonomy" id="1859131"/>
    <lineage>
        <taxon>Bacteria</taxon>
        <taxon>Pseudomonadati</taxon>
        <taxon>Thermodesulfobacteriota</taxon>
        <taxon>Desulfobulbia</taxon>
        <taxon>Desulfobulbales</taxon>
        <taxon>Desulfobulbaceae</taxon>
        <taxon>Candidatus Electrothrix</taxon>
    </lineage>
</organism>
<evidence type="ECO:0000256" key="1">
    <source>
        <dbReference type="SAM" id="Phobius"/>
    </source>
</evidence>
<dbReference type="Proteomes" id="UP000287853">
    <property type="component" value="Unassembled WGS sequence"/>
</dbReference>
<feature type="transmembrane region" description="Helical" evidence="1">
    <location>
        <begin position="33"/>
        <end position="49"/>
    </location>
</feature>
<dbReference type="EMBL" id="MTKO01000084">
    <property type="protein sequence ID" value="RWX45001.1"/>
    <property type="molecule type" value="Genomic_DNA"/>
</dbReference>
<dbReference type="AlphaFoldDB" id="A0A3S3QXL4"/>